<feature type="chain" id="PRO_5012086483" evidence="11">
    <location>
        <begin position="25"/>
        <end position="910"/>
    </location>
</feature>
<evidence type="ECO:0000256" key="11">
    <source>
        <dbReference type="SAM" id="SignalP"/>
    </source>
</evidence>
<keyword evidence="15" id="KW-1185">Reference proteome</keyword>
<comment type="subcellular location">
    <subcellularLocation>
        <location evidence="1">Cell outer membrane</location>
        <topology evidence="1">Multi-pass membrane protein</topology>
    </subcellularLocation>
</comment>
<evidence type="ECO:0000256" key="5">
    <source>
        <dbReference type="ARBA" id="ARBA00022729"/>
    </source>
</evidence>
<evidence type="ECO:0000256" key="4">
    <source>
        <dbReference type="ARBA" id="ARBA00022692"/>
    </source>
</evidence>
<dbReference type="SUPFAM" id="SSF49464">
    <property type="entry name" value="Carboxypeptidase regulatory domain-like"/>
    <property type="match status" value="1"/>
</dbReference>
<dbReference type="Gene3D" id="2.60.40.1120">
    <property type="entry name" value="Carboxypeptidase-like, regulatory domain"/>
    <property type="match status" value="1"/>
</dbReference>
<dbReference type="InterPro" id="IPR036942">
    <property type="entry name" value="Beta-barrel_TonB_sf"/>
</dbReference>
<dbReference type="Pfam" id="PF07715">
    <property type="entry name" value="Plug"/>
    <property type="match status" value="1"/>
</dbReference>
<dbReference type="SUPFAM" id="SSF56935">
    <property type="entry name" value="Porins"/>
    <property type="match status" value="1"/>
</dbReference>
<dbReference type="Pfam" id="PF00593">
    <property type="entry name" value="TonB_dep_Rec_b-barrel"/>
    <property type="match status" value="1"/>
</dbReference>
<dbReference type="RefSeq" id="WP_097130050.1">
    <property type="nucleotide sequence ID" value="NZ_OCMT01000002.1"/>
</dbReference>
<evidence type="ECO:0000256" key="2">
    <source>
        <dbReference type="ARBA" id="ARBA00022448"/>
    </source>
</evidence>
<keyword evidence="7 10" id="KW-0472">Membrane</keyword>
<keyword evidence="5 11" id="KW-0732">Signal</keyword>
<keyword evidence="6 10" id="KW-0798">TonB box</keyword>
<dbReference type="Pfam" id="PF13715">
    <property type="entry name" value="CarbopepD_reg_2"/>
    <property type="match status" value="1"/>
</dbReference>
<dbReference type="Gene3D" id="2.170.130.10">
    <property type="entry name" value="TonB-dependent receptor, plug domain"/>
    <property type="match status" value="1"/>
</dbReference>
<dbReference type="InterPro" id="IPR012910">
    <property type="entry name" value="Plug_dom"/>
</dbReference>
<evidence type="ECO:0000256" key="3">
    <source>
        <dbReference type="ARBA" id="ARBA00022452"/>
    </source>
</evidence>
<feature type="domain" description="TonB-dependent receptor-like beta-barrel" evidence="12">
    <location>
        <begin position="333"/>
        <end position="878"/>
    </location>
</feature>
<dbReference type="PANTHER" id="PTHR30069">
    <property type="entry name" value="TONB-DEPENDENT OUTER MEMBRANE RECEPTOR"/>
    <property type="match status" value="1"/>
</dbReference>
<dbReference type="EMBL" id="OCMT01000002">
    <property type="protein sequence ID" value="SOD13852.1"/>
    <property type="molecule type" value="Genomic_DNA"/>
</dbReference>
<evidence type="ECO:0000259" key="13">
    <source>
        <dbReference type="Pfam" id="PF07715"/>
    </source>
</evidence>
<dbReference type="Proteomes" id="UP000219281">
    <property type="component" value="Unassembled WGS sequence"/>
</dbReference>
<evidence type="ECO:0000256" key="1">
    <source>
        <dbReference type="ARBA" id="ARBA00004571"/>
    </source>
</evidence>
<dbReference type="InterPro" id="IPR039426">
    <property type="entry name" value="TonB-dep_rcpt-like"/>
</dbReference>
<evidence type="ECO:0000256" key="10">
    <source>
        <dbReference type="RuleBase" id="RU003357"/>
    </source>
</evidence>
<dbReference type="AlphaFoldDB" id="A0A285ZW33"/>
<evidence type="ECO:0000256" key="9">
    <source>
        <dbReference type="ARBA" id="ARBA00023237"/>
    </source>
</evidence>
<gene>
    <name evidence="14" type="ORF">SAMN06297358_1275</name>
</gene>
<evidence type="ECO:0000256" key="7">
    <source>
        <dbReference type="ARBA" id="ARBA00023136"/>
    </source>
</evidence>
<reference evidence="15" key="1">
    <citation type="submission" date="2017-09" db="EMBL/GenBank/DDBJ databases">
        <authorList>
            <person name="Varghese N."/>
            <person name="Submissions S."/>
        </authorList>
    </citation>
    <scope>NUCLEOTIDE SEQUENCE [LARGE SCALE GENOMIC DNA]</scope>
    <source>
        <strain evidence="15">CGMCC 1.12803</strain>
    </source>
</reference>
<evidence type="ECO:0000313" key="15">
    <source>
        <dbReference type="Proteomes" id="UP000219281"/>
    </source>
</evidence>
<evidence type="ECO:0000256" key="6">
    <source>
        <dbReference type="ARBA" id="ARBA00023077"/>
    </source>
</evidence>
<proteinExistence type="inferred from homology"/>
<keyword evidence="3" id="KW-1134">Transmembrane beta strand</keyword>
<accession>A0A285ZW33</accession>
<evidence type="ECO:0000256" key="8">
    <source>
        <dbReference type="ARBA" id="ARBA00023170"/>
    </source>
</evidence>
<dbReference type="GO" id="GO:0009279">
    <property type="term" value="C:cell outer membrane"/>
    <property type="evidence" value="ECO:0007669"/>
    <property type="project" value="UniProtKB-SubCell"/>
</dbReference>
<sequence length="910" mass="101272">MYQNRIISFGIGLLVSLCCGVAMAQEGVVVSGRVVGEDDNLPLADVIVQVASSGSFARTNQQGYYVLPAQQKGQLQLSFSLLGMLPATYQLTLVRDSAFNVKMKVQSLSLKEISVATRPKRIGSSVVIDRTAISHLQPSSLGDVLQLLPGQLARSPDMSSAQQINLRQVPSGSEAGRANALGTSIILDGIPVSNNANMQYNVNILNSSPGALPEFSSVAGRGIDLRQIPADQIESVEVVTGVPSVRHGDLTAGGVLVKRRAGAFRPQLTTRLNPLLFQQAVGMGFKLGKSGGILSMDHDYTHSIEDPRIILSQYTRLGSQFAWSKGFAGDKIYSTTRLGWSNTLDNQKQDPDDLRYQSRIYSKDQSFNLGSNWQLNTGNSWFSSLIMDFGVTYGRQDSYVQELVTRDLFPVTDATAEGMHIARYGESEYLSKVTVSGRPLSIYHRLEGVLLSGKQLWKWQHKVLAGLEYRFDGNKGEGRMFDATRPPRQNYAVGDRPRSFAEVPALQQLAYYIEDQTSIGFGERTLDFHFGLRYDNIQPNGPFSGRFGNQLLPRMNLAMDIVKGLRIKGGYGMTAKSPTLSFMYPGKRYVDLVNYNYYAQNPAERLVVMTTKIFETDNTQLKSYVAKKGEFGLDYEIAGFRGYVTFYRDATNNAFGTNREVVVLPVARLAAASFPVGQPPVLVPEPVSYTPFYAGYDRSVNNRRIVNKGIEFQLVTPRLEKINTRFDLNGAWAQTIGYDNGEAADYQKAIFSSVTPDRVAIYRSGFGNIGRRFSTKLSFETHFPELRFLLTGLVQTVWSVSNRNMDLSPYPIGYIDNNGQTVYLSPSQAMQSEYEPLRRNLSSTLSGTDQAPPLWLFNLRLSKEFKNNSRLAFYIDNIIADRGLYHNTLSNQLVARNQKLFFGAEFTLRL</sequence>
<dbReference type="PANTHER" id="PTHR30069:SF29">
    <property type="entry name" value="HEMOGLOBIN AND HEMOGLOBIN-HAPTOGLOBIN-BINDING PROTEIN 1-RELATED"/>
    <property type="match status" value="1"/>
</dbReference>
<keyword evidence="2" id="KW-0813">Transport</keyword>
<keyword evidence="4" id="KW-0812">Transmembrane</keyword>
<feature type="domain" description="TonB-dependent receptor plug" evidence="13">
    <location>
        <begin position="124"/>
        <end position="255"/>
    </location>
</feature>
<organism evidence="14 15">
    <name type="scientific">Pedobacter xixiisoli</name>
    <dbReference type="NCBI Taxonomy" id="1476464"/>
    <lineage>
        <taxon>Bacteria</taxon>
        <taxon>Pseudomonadati</taxon>
        <taxon>Bacteroidota</taxon>
        <taxon>Sphingobacteriia</taxon>
        <taxon>Sphingobacteriales</taxon>
        <taxon>Sphingobacteriaceae</taxon>
        <taxon>Pedobacter</taxon>
    </lineage>
</organism>
<comment type="similarity">
    <text evidence="10">Belongs to the TonB-dependent receptor family.</text>
</comment>
<dbReference type="GO" id="GO:0044718">
    <property type="term" value="P:siderophore transmembrane transport"/>
    <property type="evidence" value="ECO:0007669"/>
    <property type="project" value="TreeGrafter"/>
</dbReference>
<dbReference type="InterPro" id="IPR037066">
    <property type="entry name" value="Plug_dom_sf"/>
</dbReference>
<feature type="signal peptide" evidence="11">
    <location>
        <begin position="1"/>
        <end position="24"/>
    </location>
</feature>
<protein>
    <submittedName>
        <fullName evidence="14">CarboxypepD_reg-like domain-containing protein</fullName>
    </submittedName>
</protein>
<dbReference type="GO" id="GO:0015344">
    <property type="term" value="F:siderophore uptake transmembrane transporter activity"/>
    <property type="evidence" value="ECO:0007669"/>
    <property type="project" value="TreeGrafter"/>
</dbReference>
<dbReference type="Gene3D" id="2.40.170.20">
    <property type="entry name" value="TonB-dependent receptor, beta-barrel domain"/>
    <property type="match status" value="1"/>
</dbReference>
<keyword evidence="8" id="KW-0675">Receptor</keyword>
<keyword evidence="9" id="KW-0998">Cell outer membrane</keyword>
<evidence type="ECO:0000259" key="12">
    <source>
        <dbReference type="Pfam" id="PF00593"/>
    </source>
</evidence>
<dbReference type="InterPro" id="IPR008969">
    <property type="entry name" value="CarboxyPept-like_regulatory"/>
</dbReference>
<dbReference type="InterPro" id="IPR000531">
    <property type="entry name" value="Beta-barrel_TonB"/>
</dbReference>
<dbReference type="OrthoDB" id="1151166at2"/>
<name>A0A285ZW33_9SPHI</name>
<evidence type="ECO:0000313" key="14">
    <source>
        <dbReference type="EMBL" id="SOD13852.1"/>
    </source>
</evidence>